<comment type="caution">
    <text evidence="1">The sequence shown here is derived from an EMBL/GenBank/DDBJ whole genome shotgun (WGS) entry which is preliminary data.</text>
</comment>
<evidence type="ECO:0000313" key="2">
    <source>
        <dbReference type="Proteomes" id="UP001549363"/>
    </source>
</evidence>
<gene>
    <name evidence="1" type="ORF">ABIA69_001469</name>
</gene>
<proteinExistence type="predicted"/>
<dbReference type="Proteomes" id="UP001549363">
    <property type="component" value="Unassembled WGS sequence"/>
</dbReference>
<accession>A0ABV2PHB2</accession>
<name>A0ABV2PHB2_9BACI</name>
<organism evidence="1 2">
    <name type="scientific">Lysinibacillus parviboronicapiens</name>
    <dbReference type="NCBI Taxonomy" id="436516"/>
    <lineage>
        <taxon>Bacteria</taxon>
        <taxon>Bacillati</taxon>
        <taxon>Bacillota</taxon>
        <taxon>Bacilli</taxon>
        <taxon>Bacillales</taxon>
        <taxon>Bacillaceae</taxon>
        <taxon>Lysinibacillus</taxon>
    </lineage>
</organism>
<evidence type="ECO:0000313" key="1">
    <source>
        <dbReference type="EMBL" id="MET4560325.1"/>
    </source>
</evidence>
<dbReference type="EMBL" id="JBEPSB010000004">
    <property type="protein sequence ID" value="MET4560325.1"/>
    <property type="molecule type" value="Genomic_DNA"/>
</dbReference>
<reference evidence="1 2" key="1">
    <citation type="submission" date="2024-06" db="EMBL/GenBank/DDBJ databases">
        <title>Sorghum-associated microbial communities from plants grown in Nebraska, USA.</title>
        <authorList>
            <person name="Schachtman D."/>
        </authorList>
    </citation>
    <scope>NUCLEOTIDE SEQUENCE [LARGE SCALE GENOMIC DNA]</scope>
    <source>
        <strain evidence="1 2">736</strain>
    </source>
</reference>
<protein>
    <submittedName>
        <fullName evidence="1">Uncharacterized protein</fullName>
    </submittedName>
</protein>
<sequence>METEYQQQLLQSYSVEEFSHIVSSTYFLAKYLTAGIEAFLAVRI</sequence>
<keyword evidence="2" id="KW-1185">Reference proteome</keyword>
<dbReference type="RefSeq" id="WP_354471395.1">
    <property type="nucleotide sequence ID" value="NZ_JBEPSB010000004.1"/>
</dbReference>